<name>A0A480B0W6_9BURK</name>
<dbReference type="EMBL" id="BJCL01000029">
    <property type="protein sequence ID" value="GCL66222.1"/>
    <property type="molecule type" value="Genomic_DNA"/>
</dbReference>
<protein>
    <submittedName>
        <fullName evidence="1">Uncharacterized protein</fullName>
    </submittedName>
</protein>
<sequence length="124" mass="13227">MVTSLPAAWARGAASMAAAASAARVVRGGNICFSNKDQAVDGAMVRRGTGRPLTERKAPTHFARMEQACGAMAQRPGHPAIRHGVAGLWRAKQAHSERLFGSIRKLFVNPLVRGVLPSLPVHRP</sequence>
<gene>
    <name evidence="1" type="ORF">AQPW35_53030</name>
</gene>
<dbReference type="Proteomes" id="UP000301751">
    <property type="component" value="Unassembled WGS sequence"/>
</dbReference>
<evidence type="ECO:0000313" key="2">
    <source>
        <dbReference type="Proteomes" id="UP000301751"/>
    </source>
</evidence>
<accession>A0A480B0W6</accession>
<reference evidence="2" key="1">
    <citation type="submission" date="2019-03" db="EMBL/GenBank/DDBJ databases">
        <title>Aquabacterium pictum sp.nov., the first bacteriochlorophyll a-containing freshwater bacterium in the genus Aquabacterium of the class Betaproteobacteria.</title>
        <authorList>
            <person name="Hirose S."/>
            <person name="Tank M."/>
            <person name="Hara E."/>
            <person name="Tamaki H."/>
            <person name="Takaichi S."/>
            <person name="Haruta S."/>
            <person name="Hanada S."/>
        </authorList>
    </citation>
    <scope>NUCLEOTIDE SEQUENCE [LARGE SCALE GENOMIC DNA]</scope>
    <source>
        <strain evidence="2">W35</strain>
    </source>
</reference>
<comment type="caution">
    <text evidence="1">The sequence shown here is derived from an EMBL/GenBank/DDBJ whole genome shotgun (WGS) entry which is preliminary data.</text>
</comment>
<evidence type="ECO:0000313" key="1">
    <source>
        <dbReference type="EMBL" id="GCL66222.1"/>
    </source>
</evidence>
<keyword evidence="2" id="KW-1185">Reference proteome</keyword>
<dbReference type="AlphaFoldDB" id="A0A480B0W6"/>
<organism evidence="1 2">
    <name type="scientific">Pseudaquabacterium pictum</name>
    <dbReference type="NCBI Taxonomy" id="2315236"/>
    <lineage>
        <taxon>Bacteria</taxon>
        <taxon>Pseudomonadati</taxon>
        <taxon>Pseudomonadota</taxon>
        <taxon>Betaproteobacteria</taxon>
        <taxon>Burkholderiales</taxon>
        <taxon>Sphaerotilaceae</taxon>
        <taxon>Pseudaquabacterium</taxon>
    </lineage>
</organism>
<proteinExistence type="predicted"/>